<protein>
    <submittedName>
        <fullName evidence="2">WAP domain-containing protein</fullName>
    </submittedName>
</protein>
<accession>A0AC34Q1W7</accession>
<name>A0AC34Q1W7_9BILA</name>
<proteinExistence type="predicted"/>
<dbReference type="Proteomes" id="UP000887576">
    <property type="component" value="Unplaced"/>
</dbReference>
<organism evidence="1 2">
    <name type="scientific">Panagrolaimus sp. JU765</name>
    <dbReference type="NCBI Taxonomy" id="591449"/>
    <lineage>
        <taxon>Eukaryota</taxon>
        <taxon>Metazoa</taxon>
        <taxon>Ecdysozoa</taxon>
        <taxon>Nematoda</taxon>
        <taxon>Chromadorea</taxon>
        <taxon>Rhabditida</taxon>
        <taxon>Tylenchina</taxon>
        <taxon>Panagrolaimomorpha</taxon>
        <taxon>Panagrolaimoidea</taxon>
        <taxon>Panagrolaimidae</taxon>
        <taxon>Panagrolaimus</taxon>
    </lineage>
</organism>
<reference evidence="2" key="1">
    <citation type="submission" date="2022-11" db="UniProtKB">
        <authorList>
            <consortium name="WormBaseParasite"/>
        </authorList>
    </citation>
    <scope>IDENTIFICATION</scope>
</reference>
<evidence type="ECO:0000313" key="1">
    <source>
        <dbReference type="Proteomes" id="UP000887576"/>
    </source>
</evidence>
<sequence>MDRFVCCRREPKQPTELTVCPGRMVRDSKKRLCSSHGNCPSNYNCIRKNHERIGICCKHKKQQPVLKRKPIQSQCLFTEDICYADSERTIMNSHVNNFTNCPSGFMCINEKICCPNTWTLKLQVPQLCGDYWKPIMDNTNAFPIPCSPNEAICEAGQSCRFSAILRIHICCRPLFLLRNFNDSFQYDNQNMING</sequence>
<dbReference type="WBParaSite" id="JU765_v2.g12170.t1">
    <property type="protein sequence ID" value="JU765_v2.g12170.t1"/>
    <property type="gene ID" value="JU765_v2.g12170"/>
</dbReference>
<evidence type="ECO:0000313" key="2">
    <source>
        <dbReference type="WBParaSite" id="JU765_v2.g12170.t1"/>
    </source>
</evidence>